<dbReference type="Pfam" id="PF11262">
    <property type="entry name" value="Tho2"/>
    <property type="match status" value="1"/>
</dbReference>
<evidence type="ECO:0000259" key="10">
    <source>
        <dbReference type="Pfam" id="PF16134"/>
    </source>
</evidence>
<evidence type="ECO:0000256" key="6">
    <source>
        <dbReference type="SAM" id="Coils"/>
    </source>
</evidence>
<comment type="subcellular location">
    <subcellularLocation>
        <location evidence="1">Nucleus</location>
    </subcellularLocation>
</comment>
<evidence type="ECO:0000313" key="12">
    <source>
        <dbReference type="Proteomes" id="UP000326759"/>
    </source>
</evidence>
<dbReference type="Pfam" id="PF11732">
    <property type="entry name" value="Thoc2"/>
    <property type="match status" value="1"/>
</dbReference>
<evidence type="ECO:0000256" key="3">
    <source>
        <dbReference type="ARBA" id="ARBA00019596"/>
    </source>
</evidence>
<name>A0A5N5T1T2_9CRUS</name>
<dbReference type="EMBL" id="SEYY01015185">
    <property type="protein sequence ID" value="KAB7500107.1"/>
    <property type="molecule type" value="Genomic_DNA"/>
</dbReference>
<proteinExistence type="inferred from homology"/>
<dbReference type="GO" id="GO:0006397">
    <property type="term" value="P:mRNA processing"/>
    <property type="evidence" value="ECO:0007669"/>
    <property type="project" value="InterPro"/>
</dbReference>
<dbReference type="PANTHER" id="PTHR21597">
    <property type="entry name" value="THO2 PROTEIN"/>
    <property type="match status" value="1"/>
</dbReference>
<dbReference type="GO" id="GO:0006406">
    <property type="term" value="P:mRNA export from nucleus"/>
    <property type="evidence" value="ECO:0007669"/>
    <property type="project" value="InterPro"/>
</dbReference>
<dbReference type="InterPro" id="IPR021726">
    <property type="entry name" value="THO_THOC2_N"/>
</dbReference>
<feature type="domain" description="THO complex subunit 2 N-terminal" evidence="10">
    <location>
        <begin position="422"/>
        <end position="563"/>
    </location>
</feature>
<feature type="domain" description="THO complex subunitTHOC2 N-terminal" evidence="9">
    <location>
        <begin position="565"/>
        <end position="639"/>
    </location>
</feature>
<reference evidence="11 12" key="1">
    <citation type="journal article" date="2019" name="PLoS Biol.">
        <title>Sex chromosomes control vertical transmission of feminizing Wolbachia symbionts in an isopod.</title>
        <authorList>
            <person name="Becking T."/>
            <person name="Chebbi M.A."/>
            <person name="Giraud I."/>
            <person name="Moumen B."/>
            <person name="Laverre T."/>
            <person name="Caubet Y."/>
            <person name="Peccoud J."/>
            <person name="Gilbert C."/>
            <person name="Cordaux R."/>
        </authorList>
    </citation>
    <scope>NUCLEOTIDE SEQUENCE [LARGE SCALE GENOMIC DNA]</scope>
    <source>
        <strain evidence="11">ANa2</strain>
        <tissue evidence="11">Whole body excluding digestive tract and cuticle</tissue>
    </source>
</reference>
<comment type="subunit">
    <text evidence="5">Component of the THO subcomplex, which is composed of THOC1, THOC2, THOC3, THOC5, THOC6 and THOC7. The THO subcomplex interacts with DDX39B to form the THO-DDX39B complex which multimerizes into a 28-subunit tetrameric assembly. Component of the transcription/export (TREX) complex at least composed of ALYREF/THOC4, DDX39B, SARNP/CIP29, CHTOP and the THO subcomplex; in the complex interacts with THOC1, THOC3, THOC5, THOC7 and DDX39B. TREX seems to have a dynamic structure involving ATP-dependent remodeling. Interacts with POLDIP3 and ZC3H11A.</text>
</comment>
<evidence type="ECO:0000256" key="2">
    <source>
        <dbReference type="ARBA" id="ARBA00007857"/>
    </source>
</evidence>
<feature type="region of interest" description="Disordered" evidence="7">
    <location>
        <begin position="307"/>
        <end position="338"/>
    </location>
</feature>
<dbReference type="OrthoDB" id="29024at2759"/>
<evidence type="ECO:0000256" key="4">
    <source>
        <dbReference type="ARBA" id="ARBA00023242"/>
    </source>
</evidence>
<evidence type="ECO:0000313" key="11">
    <source>
        <dbReference type="EMBL" id="KAB7500107.1"/>
    </source>
</evidence>
<gene>
    <name evidence="11" type="primary">THOC2</name>
    <name evidence="11" type="ORF">Anas_04852</name>
</gene>
<dbReference type="Pfam" id="PF16134">
    <property type="entry name" value="THOC2_N"/>
    <property type="match status" value="2"/>
</dbReference>
<feature type="compositionally biased region" description="Basic and acidic residues" evidence="7">
    <location>
        <begin position="311"/>
        <end position="338"/>
    </location>
</feature>
<organism evidence="11 12">
    <name type="scientific">Armadillidium nasatum</name>
    <dbReference type="NCBI Taxonomy" id="96803"/>
    <lineage>
        <taxon>Eukaryota</taxon>
        <taxon>Metazoa</taxon>
        <taxon>Ecdysozoa</taxon>
        <taxon>Arthropoda</taxon>
        <taxon>Crustacea</taxon>
        <taxon>Multicrustacea</taxon>
        <taxon>Malacostraca</taxon>
        <taxon>Eumalacostraca</taxon>
        <taxon>Peracarida</taxon>
        <taxon>Isopoda</taxon>
        <taxon>Oniscidea</taxon>
        <taxon>Crinocheta</taxon>
        <taxon>Armadillidiidae</taxon>
        <taxon>Armadillidium</taxon>
    </lineage>
</organism>
<accession>A0A5N5T1T2</accession>
<comment type="similarity">
    <text evidence="2">Belongs to the THOC2 family.</text>
</comment>
<dbReference type="PANTHER" id="PTHR21597:SF0">
    <property type="entry name" value="THO COMPLEX SUBUNIT 2"/>
    <property type="match status" value="1"/>
</dbReference>
<evidence type="ECO:0000259" key="9">
    <source>
        <dbReference type="Pfam" id="PF11732"/>
    </source>
</evidence>
<feature type="compositionally biased region" description="Basic and acidic residues" evidence="7">
    <location>
        <begin position="1123"/>
        <end position="1164"/>
    </location>
</feature>
<feature type="coiled-coil region" evidence="6">
    <location>
        <begin position="911"/>
        <end position="941"/>
    </location>
</feature>
<dbReference type="InterPro" id="IPR040007">
    <property type="entry name" value="Tho2"/>
</dbReference>
<dbReference type="GO" id="GO:0000445">
    <property type="term" value="C:THO complex part of transcription export complex"/>
    <property type="evidence" value="ECO:0007669"/>
    <property type="project" value="TreeGrafter"/>
</dbReference>
<feature type="domain" description="THO complex subunit 2 N-terminal" evidence="10">
    <location>
        <begin position="12"/>
        <end position="411"/>
    </location>
</feature>
<keyword evidence="6" id="KW-0175">Coiled coil</keyword>
<feature type="domain" description="THO complex subunitTHOC2 C-terminal" evidence="8">
    <location>
        <begin position="872"/>
        <end position="1120"/>
    </location>
</feature>
<evidence type="ECO:0000256" key="5">
    <source>
        <dbReference type="ARBA" id="ARBA00047033"/>
    </source>
</evidence>
<dbReference type="InterPro" id="IPR032302">
    <property type="entry name" value="THOC2_N"/>
</dbReference>
<dbReference type="InterPro" id="IPR021418">
    <property type="entry name" value="THO_THOC2_C"/>
</dbReference>
<dbReference type="GO" id="GO:0003729">
    <property type="term" value="F:mRNA binding"/>
    <property type="evidence" value="ECO:0007669"/>
    <property type="project" value="TreeGrafter"/>
</dbReference>
<comment type="caution">
    <text evidence="11">The sequence shown here is derived from an EMBL/GenBank/DDBJ whole genome shotgun (WGS) entry which is preliminary data.</text>
</comment>
<dbReference type="AlphaFoldDB" id="A0A5N5T1T2"/>
<keyword evidence="4" id="KW-0539">Nucleus</keyword>
<evidence type="ECO:0000256" key="7">
    <source>
        <dbReference type="SAM" id="MobiDB-lite"/>
    </source>
</evidence>
<feature type="region of interest" description="Disordered" evidence="7">
    <location>
        <begin position="1123"/>
        <end position="1226"/>
    </location>
</feature>
<evidence type="ECO:0000259" key="8">
    <source>
        <dbReference type="Pfam" id="PF11262"/>
    </source>
</evidence>
<dbReference type="Proteomes" id="UP000326759">
    <property type="component" value="Unassembled WGS sequence"/>
</dbReference>
<evidence type="ECO:0000256" key="1">
    <source>
        <dbReference type="ARBA" id="ARBA00004123"/>
    </source>
</evidence>
<protein>
    <recommendedName>
        <fullName evidence="3">THO complex subunit 2</fullName>
    </recommendedName>
</protein>
<sequence length="1226" mass="142366">MTAVYRVFSINSWKNWDKTGKAEVLQHFQELAKEDSDEDEAEISMALYEVISAVVRGHIRKEQIKPFLQEVISLCPDNGSRLVEAISLVELETNTVDKLVKQRDTLISLIRMLDLEKLYKERLDIDTLGDAGVIKNKKNFLTKQIKVRTKMFYKQQKFNLLREESEGYAKLVTELNQEINSRVTPQLIIQVIRSLIGSFNLDPNRVLDLILEAFECRPEEYEFYTGLLHLFPHEATTVSEILGFKLNNYSDNTKEAKGIYIVVALLLEAKILTLADIYDWLTPEDSSMIEAFKKEMESAKDFAQKANVVSTKDKDTENDKDKNREKEEEEKEKNEQKSNIKYNTNQKIQLCIAFLEVGNWNSFLEMSNRFPDFYFASCPPVGEALCKLIHVAIDPLYRRNCSLPPRLKNKVATPAKNCILFPFITSFDEFAEKVFPMLSVLGPYIYHDVCLMYKILRISRVILKMIPKGKGVKSSFYYDFLSVLDECLLPAVSMFESNPCIAEEVWETIKIYPYQHRYKLYGRWKNETYLLHAALIRNRTQLLKKAKYIMMRITKETIKPVSRGIGKHTHNIPGPIFEYILKQVQLYDNLIGPVVDSFKYLTSLSYDVLGYCIVEVLSLCKDRTQNDAMAISPWLQSLSSFSGSVCKKYSLDLGGILQFIANQLKSEKSIDLLLLKDIVQKMGGTDSMEDLTPDQLEAMFGGEHLRREAGQYLQEKNTKRSSMRLKDSLIENNLAIPILLLMAQQRSSIVYNQTESPHLKLVGKLYDQCQDTMVQFGSYLFQMITIEELNSKMPPIGSLLTDYLIHADVAFFLTRPMFGHLLHNKYDELRRKDKSERKLTADDKKKIFADACNEVFLPLIESIRPHYSSKIWEDMDPSFFLTFWSLTMSDLEVPTRIYDKEIKKLAEMPTNKMRKRDIERIQTLKEKLEDEKKRQIEHTERVHGEREADTWFSPRTPRSPKNDTVTTFLQLCIFPRCTFSTLDAVYCAKFVRLLHSLKTPNFSTLLCYDKMYCDITYTVTSCTEQEAHHYARFLLGTLDTVMHWHESPENFKKECSKYPGFITKYRISTHEANDYVNYENYRHVVHKWHYKITKALVTCLESGDYIQIRNAILIMQGILPRNKADEDKKEECDKDEKKKKDKKRDKDDKDLKRKKDTKRSKTEDGDAPADDEIDRDRREDSECSNVSSASGKMDPPSGERSESTRSSKRRKMEHDSKVSIRSLNAV</sequence>
<keyword evidence="12" id="KW-1185">Reference proteome</keyword>